<evidence type="ECO:0000256" key="1">
    <source>
        <dbReference type="ARBA" id="ARBA00010617"/>
    </source>
</evidence>
<feature type="non-terminal residue" evidence="4">
    <location>
        <position position="154"/>
    </location>
</feature>
<protein>
    <submittedName>
        <fullName evidence="4">CP2A9 protein</fullName>
    </submittedName>
</protein>
<dbReference type="Proteomes" id="UP001166052">
    <property type="component" value="Unassembled WGS sequence"/>
</dbReference>
<organism evidence="4 5">
    <name type="scientific">Polypterus senegalus</name>
    <name type="common">Senegal bichir</name>
    <dbReference type="NCBI Taxonomy" id="55291"/>
    <lineage>
        <taxon>Eukaryota</taxon>
        <taxon>Metazoa</taxon>
        <taxon>Chordata</taxon>
        <taxon>Craniata</taxon>
        <taxon>Vertebrata</taxon>
        <taxon>Euteleostomi</taxon>
        <taxon>Actinopterygii</taxon>
        <taxon>Polypteriformes</taxon>
        <taxon>Polypteridae</taxon>
        <taxon>Polypterus</taxon>
    </lineage>
</organism>
<dbReference type="InterPro" id="IPR036396">
    <property type="entry name" value="Cyt_P450_sf"/>
</dbReference>
<feature type="chain" id="PRO_5046819579" evidence="3">
    <location>
        <begin position="16"/>
        <end position="154"/>
    </location>
</feature>
<evidence type="ECO:0000313" key="4">
    <source>
        <dbReference type="EMBL" id="MBN3290242.1"/>
    </source>
</evidence>
<keyword evidence="5" id="KW-1185">Reference proteome</keyword>
<keyword evidence="3" id="KW-0732">Signal</keyword>
<keyword evidence="2" id="KW-0408">Iron</keyword>
<name>A0ABS2YW86_POLSE</name>
<gene>
    <name evidence="4" type="primary">Cyp2a9</name>
    <name evidence="4" type="ORF">GTO92_0015822</name>
</gene>
<dbReference type="InterPro" id="IPR001128">
    <property type="entry name" value="Cyt_P450"/>
</dbReference>
<dbReference type="InterPro" id="IPR002401">
    <property type="entry name" value="Cyt_P450_E_grp-I"/>
</dbReference>
<sequence>MQLFWTLVLSAIVLGLLLLLFQEHSSRYTKMPPGPTPLPLIGNMLQLNSKALHESFMELKEKFGPVMTVHLGPIPLVVLVGFEAVHEALVQQADTFAGREKVTMSPEGKVYIMATFQVIKKVYFGTGEINETFDIHVDYPCAIRVAVRIRNRYC</sequence>
<feature type="signal peptide" evidence="3">
    <location>
        <begin position="1"/>
        <end position="15"/>
    </location>
</feature>
<dbReference type="EMBL" id="JAAWVN010007246">
    <property type="protein sequence ID" value="MBN3290242.1"/>
    <property type="molecule type" value="Genomic_DNA"/>
</dbReference>
<feature type="non-terminal residue" evidence="4">
    <location>
        <position position="1"/>
    </location>
</feature>
<evidence type="ECO:0000256" key="2">
    <source>
        <dbReference type="ARBA" id="ARBA00023004"/>
    </source>
</evidence>
<dbReference type="PANTHER" id="PTHR24299">
    <property type="entry name" value="CYTOCHROME P450 FAMILY 1"/>
    <property type="match status" value="1"/>
</dbReference>
<proteinExistence type="inferred from homology"/>
<dbReference type="Gene3D" id="1.10.630.10">
    <property type="entry name" value="Cytochrome P450"/>
    <property type="match status" value="1"/>
</dbReference>
<comment type="similarity">
    <text evidence="1">Belongs to the cytochrome P450 family.</text>
</comment>
<dbReference type="PRINTS" id="PR00463">
    <property type="entry name" value="EP450I"/>
</dbReference>
<reference evidence="4" key="1">
    <citation type="journal article" date="2021" name="Cell">
        <title>Tracing the genetic footprints of vertebrate landing in non-teleost ray-finned fishes.</title>
        <authorList>
            <person name="Bi X."/>
            <person name="Wang K."/>
            <person name="Yang L."/>
            <person name="Pan H."/>
            <person name="Jiang H."/>
            <person name="Wei Q."/>
            <person name="Fang M."/>
            <person name="Yu H."/>
            <person name="Zhu C."/>
            <person name="Cai Y."/>
            <person name="He Y."/>
            <person name="Gan X."/>
            <person name="Zeng H."/>
            <person name="Yu D."/>
            <person name="Zhu Y."/>
            <person name="Jiang H."/>
            <person name="Qiu Q."/>
            <person name="Yang H."/>
            <person name="Zhang Y.E."/>
            <person name="Wang W."/>
            <person name="Zhu M."/>
            <person name="He S."/>
            <person name="Zhang G."/>
        </authorList>
    </citation>
    <scope>NUCLEOTIDE SEQUENCE</scope>
    <source>
        <strain evidence="4">Bchr_001</strain>
    </source>
</reference>
<comment type="caution">
    <text evidence="4">The sequence shown here is derived from an EMBL/GenBank/DDBJ whole genome shotgun (WGS) entry which is preliminary data.</text>
</comment>
<accession>A0ABS2YW86</accession>
<evidence type="ECO:0000256" key="3">
    <source>
        <dbReference type="SAM" id="SignalP"/>
    </source>
</evidence>
<dbReference type="Pfam" id="PF00067">
    <property type="entry name" value="p450"/>
    <property type="match status" value="1"/>
</dbReference>
<dbReference type="SUPFAM" id="SSF48264">
    <property type="entry name" value="Cytochrome P450"/>
    <property type="match status" value="1"/>
</dbReference>
<evidence type="ECO:0000313" key="5">
    <source>
        <dbReference type="Proteomes" id="UP001166052"/>
    </source>
</evidence>